<feature type="domain" description="ATP-grasp" evidence="2">
    <location>
        <begin position="136"/>
        <end position="319"/>
    </location>
</feature>
<evidence type="ECO:0000313" key="3">
    <source>
        <dbReference type="EMBL" id="RGC05195.1"/>
    </source>
</evidence>
<reference evidence="3 4" key="1">
    <citation type="submission" date="2018-08" db="EMBL/GenBank/DDBJ databases">
        <title>A genome reference for cultivated species of the human gut microbiota.</title>
        <authorList>
            <person name="Zou Y."/>
            <person name="Xue W."/>
            <person name="Luo G."/>
        </authorList>
    </citation>
    <scope>NUCLEOTIDE SEQUENCE [LARGE SCALE GENOMIC DNA]</scope>
    <source>
        <strain evidence="3 4">AM42-11AC</strain>
    </source>
</reference>
<keyword evidence="1" id="KW-0547">Nucleotide-binding</keyword>
<evidence type="ECO:0000259" key="2">
    <source>
        <dbReference type="PROSITE" id="PS50975"/>
    </source>
</evidence>
<gene>
    <name evidence="3" type="ORF">DW905_08760</name>
</gene>
<sequence length="388" mass="43823">MELIMDMDKNKIDCIHVAVIGGAHHNTLGVIRSLGEQGIKKENIHVLLIGDHITNRNIISTSKYVLARNVSHNESCEKIVMWLRKLAEDGKKRVVVCCSDGASEVVISNKQELSDNFYLPSSKIDISQLMEKNVQDAVAISCGLHVPQSTVITQGNDFKWNRFPCITKPLKSVIGAGKCDICIASSYSELESILGKIEAKEVQIQEFILKKMEFQLIGCSLDGGETIIIPGYTRILRQPRNTNTGYLEYSPIEGLDYDSEAVHEFIRKIGYSGLFSVEFIRDENNKDYFLEINMRNDGNAYCVKSAGVNLPFIWCYYSVFGQLPKLPMTFSNSIRFIPDFNDLKVALSQKKTLEWFADFAKADSHSIFNSKDIGPFFVEIENQIKRHI</sequence>
<dbReference type="InterPro" id="IPR011761">
    <property type="entry name" value="ATP-grasp"/>
</dbReference>
<dbReference type="EMBL" id="QVEZ01000005">
    <property type="protein sequence ID" value="RGC05195.1"/>
    <property type="molecule type" value="Genomic_DNA"/>
</dbReference>
<dbReference type="GO" id="GO:0016874">
    <property type="term" value="F:ligase activity"/>
    <property type="evidence" value="ECO:0007669"/>
    <property type="project" value="UniProtKB-KW"/>
</dbReference>
<dbReference type="PROSITE" id="PS50975">
    <property type="entry name" value="ATP_GRASP"/>
    <property type="match status" value="1"/>
</dbReference>
<keyword evidence="3" id="KW-0436">Ligase</keyword>
<accession>A0A3E2V3R1</accession>
<dbReference type="Proteomes" id="UP000261079">
    <property type="component" value="Unassembled WGS sequence"/>
</dbReference>
<comment type="caution">
    <text evidence="3">The sequence shown here is derived from an EMBL/GenBank/DDBJ whole genome shotgun (WGS) entry which is preliminary data.</text>
</comment>
<evidence type="ECO:0000256" key="1">
    <source>
        <dbReference type="PROSITE-ProRule" id="PRU00409"/>
    </source>
</evidence>
<dbReference type="GO" id="GO:0046872">
    <property type="term" value="F:metal ion binding"/>
    <property type="evidence" value="ECO:0007669"/>
    <property type="project" value="InterPro"/>
</dbReference>
<dbReference type="AlphaFoldDB" id="A0A3E2V3R1"/>
<protein>
    <submittedName>
        <fullName evidence="3">Carboxylate--amine ligase</fullName>
    </submittedName>
</protein>
<dbReference type="Gene3D" id="3.30.470.20">
    <property type="entry name" value="ATP-grasp fold, B domain"/>
    <property type="match status" value="1"/>
</dbReference>
<dbReference type="GO" id="GO:0005524">
    <property type="term" value="F:ATP binding"/>
    <property type="evidence" value="ECO:0007669"/>
    <property type="project" value="UniProtKB-UniRule"/>
</dbReference>
<proteinExistence type="predicted"/>
<organism evidence="3 4">
    <name type="scientific">Faecalibacterium prausnitzii</name>
    <dbReference type="NCBI Taxonomy" id="853"/>
    <lineage>
        <taxon>Bacteria</taxon>
        <taxon>Bacillati</taxon>
        <taxon>Bacillota</taxon>
        <taxon>Clostridia</taxon>
        <taxon>Eubacteriales</taxon>
        <taxon>Oscillospiraceae</taxon>
        <taxon>Faecalibacterium</taxon>
    </lineage>
</organism>
<dbReference type="SUPFAM" id="SSF56059">
    <property type="entry name" value="Glutathione synthetase ATP-binding domain-like"/>
    <property type="match status" value="1"/>
</dbReference>
<name>A0A3E2V3R1_9FIRM</name>
<dbReference type="RefSeq" id="WP_117476020.1">
    <property type="nucleotide sequence ID" value="NZ_QVEZ01000005.1"/>
</dbReference>
<evidence type="ECO:0000313" key="4">
    <source>
        <dbReference type="Proteomes" id="UP000261079"/>
    </source>
</evidence>
<keyword evidence="1" id="KW-0067">ATP-binding</keyword>